<gene>
    <name evidence="7" type="ORF">G6F51_000898</name>
</gene>
<dbReference type="PANTHER" id="PTHR34292">
    <property type="entry name" value="OUTER SPORE WALL PROTEIN LDS1"/>
    <property type="match status" value="1"/>
</dbReference>
<keyword evidence="3 6" id="KW-1133">Transmembrane helix</keyword>
<feature type="transmembrane region" description="Helical" evidence="6">
    <location>
        <begin position="72"/>
        <end position="97"/>
    </location>
</feature>
<reference evidence="7" key="1">
    <citation type="journal article" date="2020" name="Microb. Genom.">
        <title>Genetic diversity of clinical and environmental Mucorales isolates obtained from an investigation of mucormycosis cases among solid organ transplant recipients.</title>
        <authorList>
            <person name="Nguyen M.H."/>
            <person name="Kaul D."/>
            <person name="Muto C."/>
            <person name="Cheng S.J."/>
            <person name="Richter R.A."/>
            <person name="Bruno V.M."/>
            <person name="Liu G."/>
            <person name="Beyhan S."/>
            <person name="Sundermann A.J."/>
            <person name="Mounaud S."/>
            <person name="Pasculle A.W."/>
            <person name="Nierman W.C."/>
            <person name="Driscoll E."/>
            <person name="Cumbie R."/>
            <person name="Clancy C.J."/>
            <person name="Dupont C.L."/>
        </authorList>
    </citation>
    <scope>NUCLEOTIDE SEQUENCE</scope>
    <source>
        <strain evidence="7">GL16</strain>
    </source>
</reference>
<organism evidence="7 8">
    <name type="scientific">Rhizopus oryzae</name>
    <name type="common">Mucormycosis agent</name>
    <name type="synonym">Rhizopus arrhizus var. delemar</name>
    <dbReference type="NCBI Taxonomy" id="64495"/>
    <lineage>
        <taxon>Eukaryota</taxon>
        <taxon>Fungi</taxon>
        <taxon>Fungi incertae sedis</taxon>
        <taxon>Mucoromycota</taxon>
        <taxon>Mucoromycotina</taxon>
        <taxon>Mucoromycetes</taxon>
        <taxon>Mucorales</taxon>
        <taxon>Mucorineae</taxon>
        <taxon>Rhizopodaceae</taxon>
        <taxon>Rhizopus</taxon>
    </lineage>
</organism>
<accession>A0A9P6YNA7</accession>
<evidence type="ECO:0000256" key="5">
    <source>
        <dbReference type="SAM" id="MobiDB-lite"/>
    </source>
</evidence>
<proteinExistence type="predicted"/>
<dbReference type="EMBL" id="JAANIT010000059">
    <property type="protein sequence ID" value="KAG1552955.1"/>
    <property type="molecule type" value="Genomic_DNA"/>
</dbReference>
<evidence type="ECO:0000313" key="8">
    <source>
        <dbReference type="Proteomes" id="UP000717996"/>
    </source>
</evidence>
<feature type="compositionally biased region" description="Polar residues" evidence="5">
    <location>
        <begin position="256"/>
        <end position="273"/>
    </location>
</feature>
<evidence type="ECO:0000256" key="3">
    <source>
        <dbReference type="ARBA" id="ARBA00022989"/>
    </source>
</evidence>
<comment type="subcellular location">
    <subcellularLocation>
        <location evidence="1">Membrane</location>
        <topology evidence="1">Multi-pass membrane protein</topology>
    </subcellularLocation>
</comment>
<dbReference type="PANTHER" id="PTHR34292:SF2">
    <property type="entry name" value="OUTER SPORE WALL PROTEIN LDS1"/>
    <property type="match status" value="1"/>
</dbReference>
<dbReference type="InterPro" id="IPR052786">
    <property type="entry name" value="Spore_wall_assembly"/>
</dbReference>
<feature type="transmembrane region" description="Helical" evidence="6">
    <location>
        <begin position="139"/>
        <end position="158"/>
    </location>
</feature>
<dbReference type="InterPro" id="IPR059112">
    <property type="entry name" value="CysZ/EI24"/>
</dbReference>
<dbReference type="OrthoDB" id="10012223at2759"/>
<feature type="transmembrane region" description="Helical" evidence="6">
    <location>
        <begin position="29"/>
        <end position="52"/>
    </location>
</feature>
<protein>
    <recommendedName>
        <fullName evidence="9">Sulfate transporter CysZ</fullName>
    </recommendedName>
</protein>
<dbReference type="AlphaFoldDB" id="A0A9P6YNA7"/>
<evidence type="ECO:0000256" key="4">
    <source>
        <dbReference type="ARBA" id="ARBA00023136"/>
    </source>
</evidence>
<feature type="transmembrane region" description="Helical" evidence="6">
    <location>
        <begin position="223"/>
        <end position="244"/>
    </location>
</feature>
<dbReference type="Pfam" id="PF07264">
    <property type="entry name" value="EI24"/>
    <property type="match status" value="1"/>
</dbReference>
<evidence type="ECO:0000256" key="2">
    <source>
        <dbReference type="ARBA" id="ARBA00022692"/>
    </source>
</evidence>
<dbReference type="OMA" id="LVICWRN"/>
<evidence type="ECO:0000256" key="6">
    <source>
        <dbReference type="SAM" id="Phobius"/>
    </source>
</evidence>
<dbReference type="Proteomes" id="UP000717996">
    <property type="component" value="Unassembled WGS sequence"/>
</dbReference>
<keyword evidence="2 6" id="KW-0812">Transmembrane</keyword>
<name>A0A9P6YNA7_RHIOR</name>
<evidence type="ECO:0000256" key="1">
    <source>
        <dbReference type="ARBA" id="ARBA00004141"/>
    </source>
</evidence>
<feature type="region of interest" description="Disordered" evidence="5">
    <location>
        <begin position="254"/>
        <end position="273"/>
    </location>
</feature>
<keyword evidence="4 6" id="KW-0472">Membrane</keyword>
<sequence length="273" mass="31187">MSLPEIKRIPSFVFPFKGIYFLLTRPKQLWLKTVAPILLSLVFSVFSIGFSLKVLFPRQFDKLIELNWPEWMSWFVSAVSVILESAILNLIFFAILVPMFQDAVFDATLKAEGLGDLLDDTEDIPRLVIIWRNIKSSVIVLWVLLMTKIFLLILTAPLQLIPVLGTALACYINGWPTAWSQHLHYDIEIRGLKVSESYRQACKNKWNYANFGAVAFALELIPLFNFLFVWTNIVGTALWVSYVYKENLETSEDQEASSANKTSNATEQTPLLQ</sequence>
<comment type="caution">
    <text evidence="7">The sequence shown here is derived from an EMBL/GenBank/DDBJ whole genome shotgun (WGS) entry which is preliminary data.</text>
</comment>
<evidence type="ECO:0000313" key="7">
    <source>
        <dbReference type="EMBL" id="KAG1552955.1"/>
    </source>
</evidence>
<evidence type="ECO:0008006" key="9">
    <source>
        <dbReference type="Google" id="ProtNLM"/>
    </source>
</evidence>